<evidence type="ECO:0000313" key="2">
    <source>
        <dbReference type="Proteomes" id="UP000316598"/>
    </source>
</evidence>
<dbReference type="AlphaFoldDB" id="A0A5C5WQH0"/>
<reference evidence="1 2" key="1">
    <citation type="submission" date="2019-02" db="EMBL/GenBank/DDBJ databases">
        <title>Deep-cultivation of Planctomycetes and their phenomic and genomic characterization uncovers novel biology.</title>
        <authorList>
            <person name="Wiegand S."/>
            <person name="Jogler M."/>
            <person name="Boedeker C."/>
            <person name="Pinto D."/>
            <person name="Vollmers J."/>
            <person name="Rivas-Marin E."/>
            <person name="Kohn T."/>
            <person name="Peeters S.H."/>
            <person name="Heuer A."/>
            <person name="Rast P."/>
            <person name="Oberbeckmann S."/>
            <person name="Bunk B."/>
            <person name="Jeske O."/>
            <person name="Meyerdierks A."/>
            <person name="Storesund J.E."/>
            <person name="Kallscheuer N."/>
            <person name="Luecker S."/>
            <person name="Lage O.M."/>
            <person name="Pohl T."/>
            <person name="Merkel B.J."/>
            <person name="Hornburger P."/>
            <person name="Mueller R.-W."/>
            <person name="Bruemmer F."/>
            <person name="Labrenz M."/>
            <person name="Spormann A.M."/>
            <person name="Op Den Camp H."/>
            <person name="Overmann J."/>
            <person name="Amann R."/>
            <person name="Jetten M.S.M."/>
            <person name="Mascher T."/>
            <person name="Medema M.H."/>
            <person name="Devos D.P."/>
            <person name="Kaster A.-K."/>
            <person name="Ovreas L."/>
            <person name="Rohde M."/>
            <person name="Galperin M.Y."/>
            <person name="Jogler C."/>
        </authorList>
    </citation>
    <scope>NUCLEOTIDE SEQUENCE [LARGE SCALE GENOMIC DNA]</scope>
    <source>
        <strain evidence="1 2">Pla22</strain>
    </source>
</reference>
<dbReference type="OrthoDB" id="270676at2"/>
<dbReference type="RefSeq" id="WP_146513320.1">
    <property type="nucleotide sequence ID" value="NZ_SJPI01000001.1"/>
</dbReference>
<protein>
    <submittedName>
        <fullName evidence="1">Uncharacterized protein</fullName>
    </submittedName>
</protein>
<keyword evidence="2" id="KW-1185">Reference proteome</keyword>
<accession>A0A5C5WQH0</accession>
<name>A0A5C5WQH0_9BACT</name>
<gene>
    <name evidence="1" type="ORF">Pla22_06640</name>
</gene>
<comment type="caution">
    <text evidence="1">The sequence shown here is derived from an EMBL/GenBank/DDBJ whole genome shotgun (WGS) entry which is preliminary data.</text>
</comment>
<evidence type="ECO:0000313" key="1">
    <source>
        <dbReference type="EMBL" id="TWT53036.1"/>
    </source>
</evidence>
<dbReference type="EMBL" id="SJPI01000001">
    <property type="protein sequence ID" value="TWT53036.1"/>
    <property type="molecule type" value="Genomic_DNA"/>
</dbReference>
<dbReference type="Proteomes" id="UP000316598">
    <property type="component" value="Unassembled WGS sequence"/>
</dbReference>
<proteinExistence type="predicted"/>
<sequence length="285" mass="32037">MSLMVAIPHYFSSQHKANESLLHGSETVQNRSRRAAVLAKTIRLLHQNFGAAQGMIQIRDRRVIPVNEMTDKLLKVVMVTNHSDHLLGDILGADQVVEHIVVDEPADQLGFACQRVLAESLGQYDHYAYLEDDIWIHDPLLITKLSWFVEMTSPRNVLQPNRYECQASGKLRKCYIDGDVSSAATASFQDISDTPFLDGRALGRSIRFMRPLNPHSGCYFLSSEQLEHWSKQTDFAIPTSAFVGPLESAATLGLMKHFRVYKPVPAHASFAEIEHGDARFIQHVV</sequence>
<organism evidence="1 2">
    <name type="scientific">Rubripirellula amarantea</name>
    <dbReference type="NCBI Taxonomy" id="2527999"/>
    <lineage>
        <taxon>Bacteria</taxon>
        <taxon>Pseudomonadati</taxon>
        <taxon>Planctomycetota</taxon>
        <taxon>Planctomycetia</taxon>
        <taxon>Pirellulales</taxon>
        <taxon>Pirellulaceae</taxon>
        <taxon>Rubripirellula</taxon>
    </lineage>
</organism>